<keyword evidence="2 5" id="KW-0812">Transmembrane</keyword>
<keyword evidence="8" id="KW-1185">Reference proteome</keyword>
<comment type="subcellular location">
    <subcellularLocation>
        <location evidence="1">Membrane</location>
        <topology evidence="1">Multi-pass membrane protein</topology>
    </subcellularLocation>
</comment>
<keyword evidence="7" id="KW-0436">Ligase</keyword>
<dbReference type="GO" id="GO:0016874">
    <property type="term" value="F:ligase activity"/>
    <property type="evidence" value="ECO:0007669"/>
    <property type="project" value="UniProtKB-KW"/>
</dbReference>
<feature type="transmembrane region" description="Helical" evidence="5">
    <location>
        <begin position="100"/>
        <end position="117"/>
    </location>
</feature>
<dbReference type="InterPro" id="IPR007016">
    <property type="entry name" value="O-antigen_ligase-rel_domated"/>
</dbReference>
<gene>
    <name evidence="7" type="ORF">J8J14_00890</name>
</gene>
<dbReference type="InterPro" id="IPR051533">
    <property type="entry name" value="WaaL-like"/>
</dbReference>
<name>A0ABS4A9Q3_9PROT</name>
<dbReference type="EMBL" id="JAGIZB010000001">
    <property type="protein sequence ID" value="MBP0443320.1"/>
    <property type="molecule type" value="Genomic_DNA"/>
</dbReference>
<dbReference type="RefSeq" id="WP_209377530.1">
    <property type="nucleotide sequence ID" value="NZ_JAGIZB010000001.1"/>
</dbReference>
<feature type="transmembrane region" description="Helical" evidence="5">
    <location>
        <begin position="389"/>
        <end position="405"/>
    </location>
</feature>
<dbReference type="Pfam" id="PF04932">
    <property type="entry name" value="Wzy_C"/>
    <property type="match status" value="1"/>
</dbReference>
<evidence type="ECO:0000256" key="3">
    <source>
        <dbReference type="ARBA" id="ARBA00022989"/>
    </source>
</evidence>
<feature type="transmembrane region" description="Helical" evidence="5">
    <location>
        <begin position="195"/>
        <end position="212"/>
    </location>
</feature>
<feature type="transmembrane region" description="Helical" evidence="5">
    <location>
        <begin position="217"/>
        <end position="234"/>
    </location>
</feature>
<dbReference type="PANTHER" id="PTHR37422">
    <property type="entry name" value="TEICHURONIC ACID BIOSYNTHESIS PROTEIN TUAE"/>
    <property type="match status" value="1"/>
</dbReference>
<proteinExistence type="predicted"/>
<evidence type="ECO:0000256" key="1">
    <source>
        <dbReference type="ARBA" id="ARBA00004141"/>
    </source>
</evidence>
<feature type="transmembrane region" description="Helical" evidence="5">
    <location>
        <begin position="129"/>
        <end position="146"/>
    </location>
</feature>
<evidence type="ECO:0000256" key="4">
    <source>
        <dbReference type="ARBA" id="ARBA00023136"/>
    </source>
</evidence>
<feature type="transmembrane region" description="Helical" evidence="5">
    <location>
        <begin position="39"/>
        <end position="56"/>
    </location>
</feature>
<sequence>MMFQPGRIVIPPASPGAPAPPVHGAPAGRDWGGPGRLHLAYVALGIFFYSGAQIDLEGTGTQGEIGSVNPFSTVIQLTLLLGGMALALRYHRRCLAVLPRLWPILLLLAVIGLSVLWSAQPASTMRRSVSALGLTLYLVTTCATFGAQRFMRLVLLTLVGTAIAGLAEAVLRPQVGMDVGDYANAVRGLYYQKNAQGMALFGAALALCYLVLDRGRILARDLAFVAFLLVTLVLSRSTTSLLLTMLAFGLTALVFLFERGGAWRLLAVTGMVMALLLLLPLPAALTVEDLFDLIGKDASLTGRTFIWEEAWKAVQNRPLLGYGYSAFWVADSDRVRAIQRVVDWNVPTAHSGYLDVMLQLGWLGLAVLLVMLGCTLYRTARGMARPPRHVAFWMVIFVLLQAVLSNNESSLLLLDLNLVMWMFVTYVLATPAPAPAPAQAPALAPALGRSLQAGPAVLVPQGAKLSPPEPIMLRRRREVPF</sequence>
<organism evidence="7 8">
    <name type="scientific">Pararoseomonas baculiformis</name>
    <dbReference type="NCBI Taxonomy" id="2820812"/>
    <lineage>
        <taxon>Bacteria</taxon>
        <taxon>Pseudomonadati</taxon>
        <taxon>Pseudomonadota</taxon>
        <taxon>Alphaproteobacteria</taxon>
        <taxon>Acetobacterales</taxon>
        <taxon>Acetobacteraceae</taxon>
        <taxon>Pararoseomonas</taxon>
    </lineage>
</organism>
<feature type="transmembrane region" description="Helical" evidence="5">
    <location>
        <begin position="265"/>
        <end position="285"/>
    </location>
</feature>
<keyword evidence="3 5" id="KW-1133">Transmembrane helix</keyword>
<evidence type="ECO:0000313" key="7">
    <source>
        <dbReference type="EMBL" id="MBP0443320.1"/>
    </source>
</evidence>
<accession>A0ABS4A9Q3</accession>
<feature type="domain" description="O-antigen ligase-related" evidence="6">
    <location>
        <begin position="224"/>
        <end position="369"/>
    </location>
</feature>
<feature type="transmembrane region" description="Helical" evidence="5">
    <location>
        <begin position="240"/>
        <end position="258"/>
    </location>
</feature>
<comment type="caution">
    <text evidence="7">The sequence shown here is derived from an EMBL/GenBank/DDBJ whole genome shotgun (WGS) entry which is preliminary data.</text>
</comment>
<evidence type="ECO:0000256" key="5">
    <source>
        <dbReference type="SAM" id="Phobius"/>
    </source>
</evidence>
<protein>
    <submittedName>
        <fullName evidence="7">O-antigen ligase family protein</fullName>
    </submittedName>
</protein>
<evidence type="ECO:0000256" key="2">
    <source>
        <dbReference type="ARBA" id="ARBA00022692"/>
    </source>
</evidence>
<keyword evidence="4 5" id="KW-0472">Membrane</keyword>
<dbReference type="PANTHER" id="PTHR37422:SF13">
    <property type="entry name" value="LIPOPOLYSACCHARIDE BIOSYNTHESIS PROTEIN PA4999-RELATED"/>
    <property type="match status" value="1"/>
</dbReference>
<reference evidence="7 8" key="1">
    <citation type="submission" date="2021-03" db="EMBL/GenBank/DDBJ databases">
        <authorList>
            <person name="So Y."/>
        </authorList>
    </citation>
    <scope>NUCLEOTIDE SEQUENCE [LARGE SCALE GENOMIC DNA]</scope>
    <source>
        <strain evidence="7 8">SSH11</strain>
    </source>
</reference>
<feature type="transmembrane region" description="Helical" evidence="5">
    <location>
        <begin position="356"/>
        <end position="377"/>
    </location>
</feature>
<evidence type="ECO:0000313" key="8">
    <source>
        <dbReference type="Proteomes" id="UP000681594"/>
    </source>
</evidence>
<feature type="transmembrane region" description="Helical" evidence="5">
    <location>
        <begin position="153"/>
        <end position="175"/>
    </location>
</feature>
<dbReference type="Proteomes" id="UP000681594">
    <property type="component" value="Unassembled WGS sequence"/>
</dbReference>
<feature type="transmembrane region" description="Helical" evidence="5">
    <location>
        <begin position="68"/>
        <end position="88"/>
    </location>
</feature>
<evidence type="ECO:0000259" key="6">
    <source>
        <dbReference type="Pfam" id="PF04932"/>
    </source>
</evidence>